<dbReference type="RefSeq" id="WP_010771995.1">
    <property type="nucleotide sequence ID" value="NZ_KB946334.1"/>
</dbReference>
<evidence type="ECO:0000313" key="1">
    <source>
        <dbReference type="EMBL" id="EOL45080.1"/>
    </source>
</evidence>
<sequence length="97" mass="10366">MVDKGLRYGDDALKAFMTKVKNIPMPIMDEIALAGGGSVKVVGKGTLDDYMKAAKANFSKGSGAVDDVAKKLKSDDFTKDLLETKPKNSLDPKKMVG</sequence>
<keyword evidence="2" id="KW-1185">Reference proteome</keyword>
<protein>
    <submittedName>
        <fullName evidence="1">Uncharacterized protein</fullName>
    </submittedName>
</protein>
<proteinExistence type="predicted"/>
<name>R3WTE3_9ENTE</name>
<accession>R3WTE3</accession>
<dbReference type="PATRIC" id="fig|1158612.3.peg.1863"/>
<gene>
    <name evidence="1" type="ORF">UC7_01886</name>
</gene>
<dbReference type="STRING" id="317735.RU98_GL002963"/>
<reference evidence="1 2" key="1">
    <citation type="submission" date="2013-02" db="EMBL/GenBank/DDBJ databases">
        <title>The Genome Sequence of Enterococcus caccae BAA-1240.</title>
        <authorList>
            <consortium name="The Broad Institute Genome Sequencing Platform"/>
            <consortium name="The Broad Institute Genome Sequencing Center for Infectious Disease"/>
            <person name="Earl A.M."/>
            <person name="Gilmore M.S."/>
            <person name="Lebreton F."/>
            <person name="Walker B."/>
            <person name="Young S.K."/>
            <person name="Zeng Q."/>
            <person name="Gargeya S."/>
            <person name="Fitzgerald M."/>
            <person name="Haas B."/>
            <person name="Abouelleil A."/>
            <person name="Alvarado L."/>
            <person name="Arachchi H.M."/>
            <person name="Berlin A.M."/>
            <person name="Chapman S.B."/>
            <person name="Dewar J."/>
            <person name="Goldberg J."/>
            <person name="Griggs A."/>
            <person name="Gujja S."/>
            <person name="Hansen M."/>
            <person name="Howarth C."/>
            <person name="Imamovic A."/>
            <person name="Larimer J."/>
            <person name="McCowan C."/>
            <person name="Murphy C."/>
            <person name="Neiman D."/>
            <person name="Pearson M."/>
            <person name="Priest M."/>
            <person name="Roberts A."/>
            <person name="Saif S."/>
            <person name="Shea T."/>
            <person name="Sisk P."/>
            <person name="Sykes S."/>
            <person name="Wortman J."/>
            <person name="Nusbaum C."/>
            <person name="Birren B."/>
        </authorList>
    </citation>
    <scope>NUCLEOTIDE SEQUENCE [LARGE SCALE GENOMIC DNA]</scope>
    <source>
        <strain evidence="1 2">ATCC BAA-1240</strain>
    </source>
</reference>
<dbReference type="OrthoDB" id="10000139at2"/>
<dbReference type="AlphaFoldDB" id="R3WTE3"/>
<dbReference type="EMBL" id="AJAU01000018">
    <property type="protein sequence ID" value="EOL45080.1"/>
    <property type="molecule type" value="Genomic_DNA"/>
</dbReference>
<comment type="caution">
    <text evidence="1">The sequence shown here is derived from an EMBL/GenBank/DDBJ whole genome shotgun (WGS) entry which is preliminary data.</text>
</comment>
<evidence type="ECO:0000313" key="2">
    <source>
        <dbReference type="Proteomes" id="UP000013840"/>
    </source>
</evidence>
<organism evidence="1 2">
    <name type="scientific">Enterococcus caccae ATCC BAA-1240</name>
    <dbReference type="NCBI Taxonomy" id="1158612"/>
    <lineage>
        <taxon>Bacteria</taxon>
        <taxon>Bacillati</taxon>
        <taxon>Bacillota</taxon>
        <taxon>Bacilli</taxon>
        <taxon>Lactobacillales</taxon>
        <taxon>Enterococcaceae</taxon>
        <taxon>Enterococcus</taxon>
    </lineage>
</organism>
<dbReference type="Proteomes" id="UP000013840">
    <property type="component" value="Unassembled WGS sequence"/>
</dbReference>